<dbReference type="Pfam" id="PF01850">
    <property type="entry name" value="PIN"/>
    <property type="match status" value="1"/>
</dbReference>
<gene>
    <name evidence="3" type="ORF">A2690_00730</name>
</gene>
<dbReference type="EMBL" id="MFZF01000022">
    <property type="protein sequence ID" value="OGK15964.1"/>
    <property type="molecule type" value="Genomic_DNA"/>
</dbReference>
<keyword evidence="1" id="KW-0812">Transmembrane</keyword>
<sequence length="115" mass="13596">MSQATKTEKLLKKVRDKNIIIIFLPEVILEMVFVLESFYKAPRSDIAEKLTTLIKTEYLNIQHRSLWIKAFEIFEKSAVSMFDIYLFLRAKDDNSKILSYDKDFVKLNRIIKTTT</sequence>
<accession>A0A1F7GAQ6</accession>
<organism evidence="3 4">
    <name type="scientific">Candidatus Roizmanbacteria bacterium RIFCSPHIGHO2_01_FULL_39_12b</name>
    <dbReference type="NCBI Taxonomy" id="1802030"/>
    <lineage>
        <taxon>Bacteria</taxon>
        <taxon>Candidatus Roizmaniibacteriota</taxon>
    </lineage>
</organism>
<feature type="domain" description="PIN" evidence="2">
    <location>
        <begin position="9"/>
        <end position="108"/>
    </location>
</feature>
<reference evidence="3 4" key="1">
    <citation type="journal article" date="2016" name="Nat. Commun.">
        <title>Thousands of microbial genomes shed light on interconnected biogeochemical processes in an aquifer system.</title>
        <authorList>
            <person name="Anantharaman K."/>
            <person name="Brown C.T."/>
            <person name="Hug L.A."/>
            <person name="Sharon I."/>
            <person name="Castelle C.J."/>
            <person name="Probst A.J."/>
            <person name="Thomas B.C."/>
            <person name="Singh A."/>
            <person name="Wilkins M.J."/>
            <person name="Karaoz U."/>
            <person name="Brodie E.L."/>
            <person name="Williams K.H."/>
            <person name="Hubbard S.S."/>
            <person name="Banfield J.F."/>
        </authorList>
    </citation>
    <scope>NUCLEOTIDE SEQUENCE [LARGE SCALE GENOMIC DNA]</scope>
</reference>
<feature type="transmembrane region" description="Helical" evidence="1">
    <location>
        <begin position="20"/>
        <end position="39"/>
    </location>
</feature>
<name>A0A1F7GAQ6_9BACT</name>
<evidence type="ECO:0000256" key="1">
    <source>
        <dbReference type="SAM" id="Phobius"/>
    </source>
</evidence>
<comment type="caution">
    <text evidence="3">The sequence shown here is derived from an EMBL/GenBank/DDBJ whole genome shotgun (WGS) entry which is preliminary data.</text>
</comment>
<keyword evidence="1" id="KW-0472">Membrane</keyword>
<keyword evidence="1" id="KW-1133">Transmembrane helix</keyword>
<dbReference type="InterPro" id="IPR029060">
    <property type="entry name" value="PIN-like_dom_sf"/>
</dbReference>
<dbReference type="InterPro" id="IPR002716">
    <property type="entry name" value="PIN_dom"/>
</dbReference>
<evidence type="ECO:0000259" key="2">
    <source>
        <dbReference type="Pfam" id="PF01850"/>
    </source>
</evidence>
<dbReference type="Gene3D" id="3.40.50.1010">
    <property type="entry name" value="5'-nuclease"/>
    <property type="match status" value="1"/>
</dbReference>
<evidence type="ECO:0000313" key="3">
    <source>
        <dbReference type="EMBL" id="OGK15964.1"/>
    </source>
</evidence>
<dbReference type="AlphaFoldDB" id="A0A1F7GAQ6"/>
<proteinExistence type="predicted"/>
<protein>
    <recommendedName>
        <fullName evidence="2">PIN domain-containing protein</fullName>
    </recommendedName>
</protein>
<evidence type="ECO:0000313" key="4">
    <source>
        <dbReference type="Proteomes" id="UP000178372"/>
    </source>
</evidence>
<dbReference type="Proteomes" id="UP000178372">
    <property type="component" value="Unassembled WGS sequence"/>
</dbReference>
<dbReference type="SUPFAM" id="SSF88723">
    <property type="entry name" value="PIN domain-like"/>
    <property type="match status" value="1"/>
</dbReference>